<evidence type="ECO:0000313" key="2">
    <source>
        <dbReference type="Proteomes" id="UP001186974"/>
    </source>
</evidence>
<name>A0ACC3DBP7_9PEZI</name>
<sequence>MGMEALGLYNSRRKEDEADYVGLTIMAEAGYDLSAVIQWWEAIDKREKDLFKQLKRQHDSNGPAVYACENGLINACVQAYTYHHRLILRPEDFWLAILVQLSSFINEHAKELRDLLSIAKMHQLMTELMERNIADGAGSKFRKWMMPGVSTTTECDRTVASVVMMRSMEKYFEDGEATGCAMVSVTLMVEREDYQSILVKQEYLDTITGHGKLLEAGCTDLNAWVALLRPTVDKIVQSWSDPDKEETKSFWREIAQDNKGSSTPSNSGWITALCFFSVDGKKVHP</sequence>
<reference evidence="1" key="1">
    <citation type="submission" date="2024-09" db="EMBL/GenBank/DDBJ databases">
        <title>Black Yeasts Isolated from many extreme environments.</title>
        <authorList>
            <person name="Coleine C."/>
            <person name="Stajich J.E."/>
            <person name="Selbmann L."/>
        </authorList>
    </citation>
    <scope>NUCLEOTIDE SEQUENCE</scope>
    <source>
        <strain evidence="1">CCFEE 5737</strain>
    </source>
</reference>
<proteinExistence type="predicted"/>
<protein>
    <submittedName>
        <fullName evidence="1">Uncharacterized protein</fullName>
    </submittedName>
</protein>
<dbReference type="Proteomes" id="UP001186974">
    <property type="component" value="Unassembled WGS sequence"/>
</dbReference>
<dbReference type="EMBL" id="JAWDJW010006440">
    <property type="protein sequence ID" value="KAK3064724.1"/>
    <property type="molecule type" value="Genomic_DNA"/>
</dbReference>
<comment type="caution">
    <text evidence="1">The sequence shown here is derived from an EMBL/GenBank/DDBJ whole genome shotgun (WGS) entry which is preliminary data.</text>
</comment>
<keyword evidence="2" id="KW-1185">Reference proteome</keyword>
<evidence type="ECO:0000313" key="1">
    <source>
        <dbReference type="EMBL" id="KAK3064724.1"/>
    </source>
</evidence>
<gene>
    <name evidence="1" type="ORF">LTS18_004546</name>
</gene>
<organism evidence="1 2">
    <name type="scientific">Coniosporium uncinatum</name>
    <dbReference type="NCBI Taxonomy" id="93489"/>
    <lineage>
        <taxon>Eukaryota</taxon>
        <taxon>Fungi</taxon>
        <taxon>Dikarya</taxon>
        <taxon>Ascomycota</taxon>
        <taxon>Pezizomycotina</taxon>
        <taxon>Dothideomycetes</taxon>
        <taxon>Dothideomycetes incertae sedis</taxon>
        <taxon>Coniosporium</taxon>
    </lineage>
</organism>
<accession>A0ACC3DBP7</accession>